<keyword evidence="8" id="KW-0812">Transmembrane</keyword>
<dbReference type="PRINTS" id="PR00463">
    <property type="entry name" value="EP450I"/>
</dbReference>
<evidence type="ECO:0000313" key="10">
    <source>
        <dbReference type="Proteomes" id="UP000249526"/>
    </source>
</evidence>
<dbReference type="PANTHER" id="PTHR24305:SF187">
    <property type="entry name" value="P450, PUTATIVE (EUROFUNG)-RELATED"/>
    <property type="match status" value="1"/>
</dbReference>
<accession>A0A8G1QWV2</accession>
<dbReference type="Proteomes" id="UP000249526">
    <property type="component" value="Unassembled WGS sequence"/>
</dbReference>
<evidence type="ECO:0000256" key="4">
    <source>
        <dbReference type="ARBA" id="ARBA00023002"/>
    </source>
</evidence>
<dbReference type="InterPro" id="IPR002401">
    <property type="entry name" value="Cyt_P450_E_grp-I"/>
</dbReference>
<keyword evidence="10" id="KW-1185">Reference proteome</keyword>
<dbReference type="PRINTS" id="PR00385">
    <property type="entry name" value="P450"/>
</dbReference>
<reference evidence="9 10" key="1">
    <citation type="submission" date="2018-02" db="EMBL/GenBank/DDBJ databases">
        <title>The genomes of Aspergillus section Nigri reveals drivers in fungal speciation.</title>
        <authorList>
            <consortium name="DOE Joint Genome Institute"/>
            <person name="Vesth T.C."/>
            <person name="Nybo J."/>
            <person name="Theobald S."/>
            <person name="Brandl J."/>
            <person name="Frisvad J.C."/>
            <person name="Nielsen K.F."/>
            <person name="Lyhne E.K."/>
            <person name="Kogle M.E."/>
            <person name="Kuo A."/>
            <person name="Riley R."/>
            <person name="Clum A."/>
            <person name="Nolan M."/>
            <person name="Lipzen A."/>
            <person name="Salamov A."/>
            <person name="Henrissat B."/>
            <person name="Wiebenga A."/>
            <person name="De vries R.P."/>
            <person name="Grigoriev I.V."/>
            <person name="Mortensen U.H."/>
            <person name="Andersen M.R."/>
            <person name="Baker S.E."/>
        </authorList>
    </citation>
    <scope>NUCLEOTIDE SEQUENCE [LARGE SCALE GENOMIC DNA]</scope>
    <source>
        <strain evidence="9 10">CBS 112811</strain>
    </source>
</reference>
<feature type="transmembrane region" description="Helical" evidence="8">
    <location>
        <begin position="65"/>
        <end position="87"/>
    </location>
</feature>
<dbReference type="InterPro" id="IPR036396">
    <property type="entry name" value="Cyt_P450_sf"/>
</dbReference>
<comment type="similarity">
    <text evidence="2">Belongs to the cytochrome P450 family.</text>
</comment>
<dbReference type="AlphaFoldDB" id="A0A8G1QWV2"/>
<gene>
    <name evidence="9" type="ORF">BO85DRAFT_480318</name>
</gene>
<dbReference type="GO" id="GO:0020037">
    <property type="term" value="F:heme binding"/>
    <property type="evidence" value="ECO:0007669"/>
    <property type="project" value="InterPro"/>
</dbReference>
<feature type="transmembrane region" description="Helical" evidence="8">
    <location>
        <begin position="36"/>
        <end position="53"/>
    </location>
</feature>
<keyword evidence="8" id="KW-0472">Membrane</keyword>
<sequence>MEFMLTNCLLATATGVLLHRGYFIYGEHDRHADTIARVALIALGVLFFYYWRGQAFPATQATRDTILTAGAFCGGLFGSITFSRLFWSPIQHLPGPFWAKVSKLYHVAHIIRADNYRYMDKMHHEYGDVVRTGPNEVTLFTTEAFEKIYGANSRCARGVYYDMMLPLVSLVTTRNKAVHNHKRKLWDQGFSIKMLDALEPRVFAYAEELVRQLKQRCGTPVEISRWFEYYTFDIMGLVGFNLQFNLLQSQNHVALDMYNAGHPVLGVVTPAPWLYHLTAAIPGGQNGYHAFARWADAGLREKIEMKPGEDVLSYIIEDARQRGGVDANWTHVLGDYILFITAGSDPQRQVLTNVMYYLIRYPEHLEKIRVELEALKDVRNHRALQRLQHFNAVINETLRLNPAVPCGGLRITPPEGLHVGSTFIPGNTTVLVPQYTLFRREDCFVHANRFIPERFSTKPDLILNKRTWQPWSSGEYQCVGKNLGLMEIRVALALVLTEFDFEFAPGEDGQKMFTELLDFFTTVPGPLNLIFKQQHYK</sequence>
<dbReference type="SUPFAM" id="SSF48264">
    <property type="entry name" value="Cytochrome P450"/>
    <property type="match status" value="1"/>
</dbReference>
<dbReference type="RefSeq" id="XP_025512249.1">
    <property type="nucleotide sequence ID" value="XM_025663001.1"/>
</dbReference>
<evidence type="ECO:0000256" key="5">
    <source>
        <dbReference type="ARBA" id="ARBA00023004"/>
    </source>
</evidence>
<evidence type="ECO:0000256" key="6">
    <source>
        <dbReference type="ARBA" id="ARBA00023033"/>
    </source>
</evidence>
<name>A0A8G1QWV2_9EURO</name>
<dbReference type="PANTHER" id="PTHR24305">
    <property type="entry name" value="CYTOCHROME P450"/>
    <property type="match status" value="1"/>
</dbReference>
<protein>
    <submittedName>
        <fullName evidence="9">Cytochrome P450</fullName>
    </submittedName>
</protein>
<feature type="non-terminal residue" evidence="9">
    <location>
        <position position="537"/>
    </location>
</feature>
<comment type="cofactor">
    <cofactor evidence="1 7">
        <name>heme</name>
        <dbReference type="ChEBI" id="CHEBI:30413"/>
    </cofactor>
</comment>
<evidence type="ECO:0000256" key="3">
    <source>
        <dbReference type="ARBA" id="ARBA00022723"/>
    </source>
</evidence>
<keyword evidence="3 7" id="KW-0479">Metal-binding</keyword>
<dbReference type="EMBL" id="KZ825072">
    <property type="protein sequence ID" value="RAH54327.1"/>
    <property type="molecule type" value="Genomic_DNA"/>
</dbReference>
<keyword evidence="4" id="KW-0560">Oxidoreductase</keyword>
<dbReference type="Gene3D" id="1.10.630.10">
    <property type="entry name" value="Cytochrome P450"/>
    <property type="match status" value="1"/>
</dbReference>
<dbReference type="GO" id="GO:0004497">
    <property type="term" value="F:monooxygenase activity"/>
    <property type="evidence" value="ECO:0007669"/>
    <property type="project" value="UniProtKB-KW"/>
</dbReference>
<evidence type="ECO:0000256" key="8">
    <source>
        <dbReference type="SAM" id="Phobius"/>
    </source>
</evidence>
<dbReference type="InterPro" id="IPR050121">
    <property type="entry name" value="Cytochrome_P450_monoxygenase"/>
</dbReference>
<keyword evidence="5 7" id="KW-0408">Iron</keyword>
<evidence type="ECO:0000256" key="7">
    <source>
        <dbReference type="PIRSR" id="PIRSR602401-1"/>
    </source>
</evidence>
<evidence type="ECO:0000313" key="9">
    <source>
        <dbReference type="EMBL" id="RAH54327.1"/>
    </source>
</evidence>
<dbReference type="GO" id="GO:0016705">
    <property type="term" value="F:oxidoreductase activity, acting on paired donors, with incorporation or reduction of molecular oxygen"/>
    <property type="evidence" value="ECO:0007669"/>
    <property type="project" value="InterPro"/>
</dbReference>
<evidence type="ECO:0000256" key="1">
    <source>
        <dbReference type="ARBA" id="ARBA00001971"/>
    </source>
</evidence>
<dbReference type="CDD" id="cd11061">
    <property type="entry name" value="CYP67-like"/>
    <property type="match status" value="1"/>
</dbReference>
<keyword evidence="7" id="KW-0349">Heme</keyword>
<dbReference type="InterPro" id="IPR001128">
    <property type="entry name" value="Cyt_P450"/>
</dbReference>
<organism evidence="9 10">
    <name type="scientific">Aspergillus piperis CBS 112811</name>
    <dbReference type="NCBI Taxonomy" id="1448313"/>
    <lineage>
        <taxon>Eukaryota</taxon>
        <taxon>Fungi</taxon>
        <taxon>Dikarya</taxon>
        <taxon>Ascomycota</taxon>
        <taxon>Pezizomycotina</taxon>
        <taxon>Eurotiomycetes</taxon>
        <taxon>Eurotiomycetidae</taxon>
        <taxon>Eurotiales</taxon>
        <taxon>Aspergillaceae</taxon>
        <taxon>Aspergillus</taxon>
        <taxon>Aspergillus subgen. Circumdati</taxon>
    </lineage>
</organism>
<keyword evidence="6" id="KW-0503">Monooxygenase</keyword>
<dbReference type="GO" id="GO:0005506">
    <property type="term" value="F:iron ion binding"/>
    <property type="evidence" value="ECO:0007669"/>
    <property type="project" value="InterPro"/>
</dbReference>
<feature type="binding site" description="axial binding residue" evidence="7">
    <location>
        <position position="478"/>
    </location>
    <ligand>
        <name>heme</name>
        <dbReference type="ChEBI" id="CHEBI:30413"/>
    </ligand>
    <ligandPart>
        <name>Fe</name>
        <dbReference type="ChEBI" id="CHEBI:18248"/>
    </ligandPart>
</feature>
<proteinExistence type="inferred from homology"/>
<keyword evidence="8" id="KW-1133">Transmembrane helix</keyword>
<dbReference type="GeneID" id="37166403"/>
<evidence type="ECO:0000256" key="2">
    <source>
        <dbReference type="ARBA" id="ARBA00010617"/>
    </source>
</evidence>
<dbReference type="Pfam" id="PF00067">
    <property type="entry name" value="p450"/>
    <property type="match status" value="1"/>
</dbReference>